<name>A0ABS0Q3P4_9BACT</name>
<protein>
    <submittedName>
        <fullName evidence="1">Uncharacterized protein</fullName>
    </submittedName>
</protein>
<gene>
    <name evidence="1" type="ORF">I7X13_04435</name>
</gene>
<organism evidence="1 2">
    <name type="scientific">Hymenobacter negativus</name>
    <dbReference type="NCBI Taxonomy" id="2795026"/>
    <lineage>
        <taxon>Bacteria</taxon>
        <taxon>Pseudomonadati</taxon>
        <taxon>Bacteroidota</taxon>
        <taxon>Cytophagia</taxon>
        <taxon>Cytophagales</taxon>
        <taxon>Hymenobacteraceae</taxon>
        <taxon>Hymenobacter</taxon>
    </lineage>
</organism>
<reference evidence="1 2" key="1">
    <citation type="submission" date="2020-12" db="EMBL/GenBank/DDBJ databases">
        <title>Hymenobacter sp.</title>
        <authorList>
            <person name="Kim M.K."/>
        </authorList>
    </citation>
    <scope>NUCLEOTIDE SEQUENCE [LARGE SCALE GENOMIC DNA]</scope>
    <source>
        <strain evidence="1 2">BT442</strain>
    </source>
</reference>
<evidence type="ECO:0000313" key="2">
    <source>
        <dbReference type="Proteomes" id="UP000625631"/>
    </source>
</evidence>
<comment type="caution">
    <text evidence="1">The sequence shown here is derived from an EMBL/GenBank/DDBJ whole genome shotgun (WGS) entry which is preliminary data.</text>
</comment>
<dbReference type="RefSeq" id="WP_198074495.1">
    <property type="nucleotide sequence ID" value="NZ_JAEDAE010000001.1"/>
</dbReference>
<accession>A0ABS0Q3P4</accession>
<evidence type="ECO:0000313" key="1">
    <source>
        <dbReference type="EMBL" id="MBH8557281.1"/>
    </source>
</evidence>
<dbReference type="EMBL" id="JAEDAE010000001">
    <property type="protein sequence ID" value="MBH8557281.1"/>
    <property type="molecule type" value="Genomic_DNA"/>
</dbReference>
<proteinExistence type="predicted"/>
<sequence>MKVGKQLNTLTYGEYLHLIENHKKFTDFNTLGLFRSIVETTKLSLEEKLELRKVAIAAFAKAFEFLQLKDPRTYLAVTTLGQSLTVADENQAWEDIRHNQQRILESKKLKHRNFGTYSKHECGQEICYMKGLMTKQGSTLAYYSSGGMGFGSDTRSWFKSEKAARFKQGRKSEQQIVTQRILEE</sequence>
<dbReference type="Proteomes" id="UP000625631">
    <property type="component" value="Unassembled WGS sequence"/>
</dbReference>
<keyword evidence="2" id="KW-1185">Reference proteome</keyword>